<organism evidence="1">
    <name type="scientific">Streptomyces sp. NBC_01401</name>
    <dbReference type="NCBI Taxonomy" id="2903854"/>
    <lineage>
        <taxon>Bacteria</taxon>
        <taxon>Bacillati</taxon>
        <taxon>Actinomycetota</taxon>
        <taxon>Actinomycetes</taxon>
        <taxon>Kitasatosporales</taxon>
        <taxon>Streptomycetaceae</taxon>
        <taxon>Streptomyces</taxon>
    </lineage>
</organism>
<protein>
    <submittedName>
        <fullName evidence="1">Uncharacterized protein</fullName>
    </submittedName>
</protein>
<accession>A0AAU3GN91</accession>
<name>A0AAU3GN91_9ACTN</name>
<gene>
    <name evidence="1" type="ORF">OG626_07170</name>
</gene>
<dbReference type="EMBL" id="CP109535">
    <property type="protein sequence ID" value="WTY94692.1"/>
    <property type="molecule type" value="Genomic_DNA"/>
</dbReference>
<proteinExistence type="predicted"/>
<reference evidence="1" key="1">
    <citation type="submission" date="2022-10" db="EMBL/GenBank/DDBJ databases">
        <title>The complete genomes of actinobacterial strains from the NBC collection.</title>
        <authorList>
            <person name="Joergensen T.S."/>
            <person name="Alvarez Arevalo M."/>
            <person name="Sterndorff E.B."/>
            <person name="Faurdal D."/>
            <person name="Vuksanovic O."/>
            <person name="Mourched A.-S."/>
            <person name="Charusanti P."/>
            <person name="Shaw S."/>
            <person name="Blin K."/>
            <person name="Weber T."/>
        </authorList>
    </citation>
    <scope>NUCLEOTIDE SEQUENCE</scope>
    <source>
        <strain evidence="1">NBC_01401</strain>
    </source>
</reference>
<sequence>MITTELVWFKSSGSSFVPYAAQVGSPARRPRWDVGEIPVGEARV</sequence>
<evidence type="ECO:0000313" key="1">
    <source>
        <dbReference type="EMBL" id="WTY94692.1"/>
    </source>
</evidence>
<dbReference type="AlphaFoldDB" id="A0AAU3GN91"/>